<organism evidence="9 10">
    <name type="scientific">Geovibrio thiophilus</name>
    <dbReference type="NCBI Taxonomy" id="139438"/>
    <lineage>
        <taxon>Bacteria</taxon>
        <taxon>Pseudomonadati</taxon>
        <taxon>Deferribacterota</taxon>
        <taxon>Deferribacteres</taxon>
        <taxon>Deferribacterales</taxon>
        <taxon>Geovibrionaceae</taxon>
        <taxon>Geovibrio</taxon>
    </lineage>
</organism>
<feature type="transmembrane region" description="Helical" evidence="7">
    <location>
        <begin position="5"/>
        <end position="25"/>
    </location>
</feature>
<dbReference type="GO" id="GO:0005886">
    <property type="term" value="C:plasma membrane"/>
    <property type="evidence" value="ECO:0007669"/>
    <property type="project" value="UniProtKB-SubCell"/>
</dbReference>
<evidence type="ECO:0000313" key="9">
    <source>
        <dbReference type="EMBL" id="QAR32936.1"/>
    </source>
</evidence>
<evidence type="ECO:0000256" key="7">
    <source>
        <dbReference type="SAM" id="Phobius"/>
    </source>
</evidence>
<name>A0A3R5XX89_9BACT</name>
<reference evidence="9 10" key="1">
    <citation type="submission" date="2019-01" db="EMBL/GenBank/DDBJ databases">
        <title>Geovibrio thiophilus DSM 11263, complete genome.</title>
        <authorList>
            <person name="Spring S."/>
            <person name="Bunk B."/>
            <person name="Sproer C."/>
        </authorList>
    </citation>
    <scope>NUCLEOTIDE SEQUENCE [LARGE SCALE GENOMIC DNA]</scope>
    <source>
        <strain evidence="9 10">DSM 11263</strain>
    </source>
</reference>
<evidence type="ECO:0000256" key="3">
    <source>
        <dbReference type="ARBA" id="ARBA00022475"/>
    </source>
</evidence>
<dbReference type="Pfam" id="PF04039">
    <property type="entry name" value="MnhB"/>
    <property type="match status" value="1"/>
</dbReference>
<dbReference type="PANTHER" id="PTHR33932:SF4">
    <property type="entry name" value="NA(+)_H(+) ANTIPORTER SUBUNIT B"/>
    <property type="match status" value="1"/>
</dbReference>
<comment type="similarity">
    <text evidence="2">Belongs to the CPA3 antiporters (TC 2.A.63) subunit B family.</text>
</comment>
<dbReference type="NCBIfam" id="NF009162">
    <property type="entry name" value="PRK12508.1"/>
    <property type="match status" value="1"/>
</dbReference>
<feature type="transmembrane region" description="Helical" evidence="7">
    <location>
        <begin position="67"/>
        <end position="93"/>
    </location>
</feature>
<comment type="subcellular location">
    <subcellularLocation>
        <location evidence="1">Cell membrane</location>
        <topology evidence="1">Multi-pass membrane protein</topology>
    </subcellularLocation>
</comment>
<evidence type="ECO:0000259" key="8">
    <source>
        <dbReference type="Pfam" id="PF04039"/>
    </source>
</evidence>
<feature type="domain" description="Na+/H+ antiporter MnhB subunit-related protein" evidence="8">
    <location>
        <begin position="6"/>
        <end position="129"/>
    </location>
</feature>
<evidence type="ECO:0000313" key="10">
    <source>
        <dbReference type="Proteomes" id="UP000287502"/>
    </source>
</evidence>
<feature type="transmembrane region" description="Helical" evidence="7">
    <location>
        <begin position="113"/>
        <end position="135"/>
    </location>
</feature>
<feature type="transmembrane region" description="Helical" evidence="7">
    <location>
        <begin position="37"/>
        <end position="55"/>
    </location>
</feature>
<evidence type="ECO:0000256" key="1">
    <source>
        <dbReference type="ARBA" id="ARBA00004651"/>
    </source>
</evidence>
<sequence length="140" mass="14969">MKDDVILRTVARCMVPFILLFAFYVQAHGEISPGGGFQAGVIFASAFILIALAVGKEKAREKFKKKISDITCSIGLMIYAGIGFITLLFGGLFLEYGKLPFGSAEKGNHLGMIGIELGVGIAVASVMVTIFFEIAGKEND</sequence>
<dbReference type="AlphaFoldDB" id="A0A3R5XX89"/>
<evidence type="ECO:0000256" key="4">
    <source>
        <dbReference type="ARBA" id="ARBA00022692"/>
    </source>
</evidence>
<proteinExistence type="inferred from homology"/>
<keyword evidence="6 7" id="KW-0472">Membrane</keyword>
<keyword evidence="3" id="KW-1003">Cell membrane</keyword>
<evidence type="ECO:0000256" key="6">
    <source>
        <dbReference type="ARBA" id="ARBA00023136"/>
    </source>
</evidence>
<evidence type="ECO:0000256" key="5">
    <source>
        <dbReference type="ARBA" id="ARBA00022989"/>
    </source>
</evidence>
<protein>
    <submittedName>
        <fullName evidence="9">Na(+)/H(+) antiporter subunit B</fullName>
    </submittedName>
</protein>
<dbReference type="Proteomes" id="UP000287502">
    <property type="component" value="Chromosome"/>
</dbReference>
<dbReference type="InterPro" id="IPR007182">
    <property type="entry name" value="MnhB"/>
</dbReference>
<dbReference type="OrthoDB" id="9798859at2"/>
<dbReference type="KEGG" id="gtl:EP073_05800"/>
<dbReference type="EMBL" id="CP035108">
    <property type="protein sequence ID" value="QAR32936.1"/>
    <property type="molecule type" value="Genomic_DNA"/>
</dbReference>
<keyword evidence="10" id="KW-1185">Reference proteome</keyword>
<dbReference type="RefSeq" id="WP_128466222.1">
    <property type="nucleotide sequence ID" value="NZ_CP035108.1"/>
</dbReference>
<dbReference type="InterPro" id="IPR050622">
    <property type="entry name" value="CPA3_antiporter_subunitB"/>
</dbReference>
<accession>A0A3R5XX89</accession>
<gene>
    <name evidence="9" type="ORF">EP073_05800</name>
</gene>
<keyword evidence="4 7" id="KW-0812">Transmembrane</keyword>
<dbReference type="PANTHER" id="PTHR33932">
    <property type="entry name" value="NA(+)/H(+) ANTIPORTER SUBUNIT B"/>
    <property type="match status" value="1"/>
</dbReference>
<evidence type="ECO:0000256" key="2">
    <source>
        <dbReference type="ARBA" id="ARBA00009425"/>
    </source>
</evidence>
<keyword evidence="5 7" id="KW-1133">Transmembrane helix</keyword>